<accession>A0A521AYQ5</accession>
<evidence type="ECO:0000259" key="2">
    <source>
        <dbReference type="Pfam" id="PF01551"/>
    </source>
</evidence>
<organism evidence="3 4">
    <name type="scientific">Geodermatophilus aquaeductus</name>
    <dbReference type="NCBI Taxonomy" id="1564161"/>
    <lineage>
        <taxon>Bacteria</taxon>
        <taxon>Bacillati</taxon>
        <taxon>Actinomycetota</taxon>
        <taxon>Actinomycetes</taxon>
        <taxon>Geodermatophilales</taxon>
        <taxon>Geodermatophilaceae</taxon>
        <taxon>Geodermatophilus</taxon>
    </lineage>
</organism>
<keyword evidence="4" id="KW-1185">Reference proteome</keyword>
<dbReference type="Gene3D" id="2.70.70.10">
    <property type="entry name" value="Glucose Permease (Domain IIA)"/>
    <property type="match status" value="1"/>
</dbReference>
<reference evidence="3 4" key="1">
    <citation type="submission" date="2017-05" db="EMBL/GenBank/DDBJ databases">
        <authorList>
            <person name="Varghese N."/>
            <person name="Submissions S."/>
        </authorList>
    </citation>
    <scope>NUCLEOTIDE SEQUENCE [LARGE SCALE GENOMIC DNA]</scope>
    <source>
        <strain evidence="3 4">DSM 46834</strain>
    </source>
</reference>
<dbReference type="CDD" id="cd12797">
    <property type="entry name" value="M23_peptidase"/>
    <property type="match status" value="1"/>
</dbReference>
<feature type="domain" description="M23ase beta-sheet core" evidence="2">
    <location>
        <begin position="247"/>
        <end position="341"/>
    </location>
</feature>
<gene>
    <name evidence="3" type="ORF">SAMN06273567_101450</name>
</gene>
<dbReference type="PANTHER" id="PTHR21666">
    <property type="entry name" value="PEPTIDASE-RELATED"/>
    <property type="match status" value="1"/>
</dbReference>
<dbReference type="InterPro" id="IPR016047">
    <property type="entry name" value="M23ase_b-sheet_dom"/>
</dbReference>
<dbReference type="GO" id="GO:0004222">
    <property type="term" value="F:metalloendopeptidase activity"/>
    <property type="evidence" value="ECO:0007669"/>
    <property type="project" value="TreeGrafter"/>
</dbReference>
<dbReference type="RefSeq" id="WP_246065774.1">
    <property type="nucleotide sequence ID" value="NZ_FXTJ01000001.1"/>
</dbReference>
<dbReference type="EMBL" id="FXTJ01000001">
    <property type="protein sequence ID" value="SMO39968.1"/>
    <property type="molecule type" value="Genomic_DNA"/>
</dbReference>
<sequence>MMISRLLRFLAACLLGSAIATLPGNGWAQDATPVTSPAAGEKTTAIVVSATNDPLRVSGSDGLDHLEYDLLVTNGFAAPVTLTSIAVTSPDGETLLRLEGDALVTATQPLLGRTPTAVIPASGAVAVVMDVTVPPDRAVERVSHSITYEVAPDAPGRSLIGSFAVDGPELDVDPRPTTIIAPPLRGDGWLATNGCCAAASVHRAVRVPVGGTRIGKQETFAIDWARLRDGEPFSGDGARPEDWYGFGAEVLAVANGTVVAVQEGYPEEAPLQPVTNVTRPEDYGGNAISLEIAPGVYAYYAHLEPGSVTVKEGDRVTSGQRLGLLGNTGNSSGPHLHFGLIDDPDPLIGESLPMAFDDWTLQATFDMAAYEAADGGDAPSALIPLAAPEPQTHTLQLYLDVADFG</sequence>
<evidence type="ECO:0000256" key="1">
    <source>
        <dbReference type="SAM" id="SignalP"/>
    </source>
</evidence>
<dbReference type="InterPro" id="IPR011055">
    <property type="entry name" value="Dup_hybrid_motif"/>
</dbReference>
<proteinExistence type="predicted"/>
<keyword evidence="1" id="KW-0732">Signal</keyword>
<dbReference type="InterPro" id="IPR050570">
    <property type="entry name" value="Cell_wall_metabolism_enzyme"/>
</dbReference>
<feature type="chain" id="PRO_5021740299" evidence="1">
    <location>
        <begin position="29"/>
        <end position="405"/>
    </location>
</feature>
<protein>
    <submittedName>
        <fullName evidence="3">Peptidase family M23</fullName>
    </submittedName>
</protein>
<evidence type="ECO:0000313" key="4">
    <source>
        <dbReference type="Proteomes" id="UP000317484"/>
    </source>
</evidence>
<name>A0A521AYQ5_9ACTN</name>
<dbReference type="Pfam" id="PF01551">
    <property type="entry name" value="Peptidase_M23"/>
    <property type="match status" value="1"/>
</dbReference>
<dbReference type="SUPFAM" id="SSF51261">
    <property type="entry name" value="Duplicated hybrid motif"/>
    <property type="match status" value="1"/>
</dbReference>
<evidence type="ECO:0000313" key="3">
    <source>
        <dbReference type="EMBL" id="SMO39968.1"/>
    </source>
</evidence>
<dbReference type="PANTHER" id="PTHR21666:SF270">
    <property type="entry name" value="MUREIN HYDROLASE ACTIVATOR ENVC"/>
    <property type="match status" value="1"/>
</dbReference>
<feature type="signal peptide" evidence="1">
    <location>
        <begin position="1"/>
        <end position="28"/>
    </location>
</feature>
<dbReference type="Proteomes" id="UP000317484">
    <property type="component" value="Unassembled WGS sequence"/>
</dbReference>
<dbReference type="AlphaFoldDB" id="A0A521AYQ5"/>